<evidence type="ECO:0000259" key="1">
    <source>
        <dbReference type="PROSITE" id="PS51186"/>
    </source>
</evidence>
<evidence type="ECO:0000313" key="3">
    <source>
        <dbReference type="Proteomes" id="UP000294682"/>
    </source>
</evidence>
<keyword evidence="3" id="KW-1185">Reference proteome</keyword>
<dbReference type="AlphaFoldDB" id="A0A9X8UKP4"/>
<dbReference type="Gene3D" id="3.40.630.30">
    <property type="match status" value="1"/>
</dbReference>
<dbReference type="InterPro" id="IPR000182">
    <property type="entry name" value="GNAT_dom"/>
</dbReference>
<feature type="domain" description="N-acetyltransferase" evidence="1">
    <location>
        <begin position="2"/>
        <end position="166"/>
    </location>
</feature>
<dbReference type="Proteomes" id="UP000294682">
    <property type="component" value="Unassembled WGS sequence"/>
</dbReference>
<dbReference type="EMBL" id="SLUK01000003">
    <property type="protein sequence ID" value="TCL44024.1"/>
    <property type="molecule type" value="Genomic_DNA"/>
</dbReference>
<name>A0A9X8UKP4_9FIRM</name>
<protein>
    <submittedName>
        <fullName evidence="2">L-amino acid N-acyltransferase YncA</fullName>
    </submittedName>
</protein>
<evidence type="ECO:0000313" key="2">
    <source>
        <dbReference type="EMBL" id="TCL44024.1"/>
    </source>
</evidence>
<dbReference type="RefSeq" id="WP_286170732.1">
    <property type="nucleotide sequence ID" value="NZ_SLUK01000003.1"/>
</dbReference>
<dbReference type="CDD" id="cd04301">
    <property type="entry name" value="NAT_SF"/>
    <property type="match status" value="1"/>
</dbReference>
<dbReference type="Pfam" id="PF00583">
    <property type="entry name" value="Acetyltransf_1"/>
    <property type="match status" value="1"/>
</dbReference>
<dbReference type="GO" id="GO:0016747">
    <property type="term" value="F:acyltransferase activity, transferring groups other than amino-acyl groups"/>
    <property type="evidence" value="ECO:0007669"/>
    <property type="project" value="InterPro"/>
</dbReference>
<dbReference type="SUPFAM" id="SSF55729">
    <property type="entry name" value="Acyl-CoA N-acyltransferases (Nat)"/>
    <property type="match status" value="1"/>
</dbReference>
<accession>A0A9X8UKP4</accession>
<proteinExistence type="predicted"/>
<organism evidence="2 3">
    <name type="scientific">Harryflintia acetispora</name>
    <dbReference type="NCBI Taxonomy" id="1849041"/>
    <lineage>
        <taxon>Bacteria</taxon>
        <taxon>Bacillati</taxon>
        <taxon>Bacillota</taxon>
        <taxon>Clostridia</taxon>
        <taxon>Eubacteriales</taxon>
        <taxon>Oscillospiraceae</taxon>
        <taxon>Harryflintia</taxon>
    </lineage>
</organism>
<comment type="caution">
    <text evidence="2">The sequence shown here is derived from an EMBL/GenBank/DDBJ whole genome shotgun (WGS) entry which is preliminary data.</text>
</comment>
<dbReference type="PROSITE" id="PS51186">
    <property type="entry name" value="GNAT"/>
    <property type="match status" value="1"/>
</dbReference>
<sequence>MMKLALAQEQNIPRIMALIDQAKAFLKANGVDQWQDGYPDRPCIEKDIEDKIGYLCLLGGKIVGYLCIDFCGERAYDSINGRWISDQPYVVVHRLALDNSVKGRGLTSGVLELVEDMARKRDVHSFKMDTDQDNDIMKHVLQKNGFSYCGTICFDNSEKIAYEKLI</sequence>
<gene>
    <name evidence="2" type="ORF">EDD78_10361</name>
</gene>
<reference evidence="2 3" key="1">
    <citation type="submission" date="2019-03" db="EMBL/GenBank/DDBJ databases">
        <title>Genomic Encyclopedia of Type Strains, Phase IV (KMG-IV): sequencing the most valuable type-strain genomes for metagenomic binning, comparative biology and taxonomic classification.</title>
        <authorList>
            <person name="Goeker M."/>
        </authorList>
    </citation>
    <scope>NUCLEOTIDE SEQUENCE [LARGE SCALE GENOMIC DNA]</scope>
    <source>
        <strain evidence="2 3">DSM 100433</strain>
    </source>
</reference>
<dbReference type="InterPro" id="IPR016181">
    <property type="entry name" value="Acyl_CoA_acyltransferase"/>
</dbReference>